<evidence type="ECO:0000256" key="3">
    <source>
        <dbReference type="SAM" id="MobiDB-lite"/>
    </source>
</evidence>
<dbReference type="RefSeq" id="XP_019895009.1">
    <property type="nucleotide sequence ID" value="XM_020039450.2"/>
</dbReference>
<keyword evidence="5" id="KW-1185">Reference proteome</keyword>
<name>A0A9J7IG78_MUSDO</name>
<dbReference type="GO" id="GO:0031012">
    <property type="term" value="C:extracellular matrix"/>
    <property type="evidence" value="ECO:0007669"/>
    <property type="project" value="TreeGrafter"/>
</dbReference>
<feature type="compositionally biased region" description="Acidic residues" evidence="3">
    <location>
        <begin position="350"/>
        <end position="373"/>
    </location>
</feature>
<keyword evidence="4" id="KW-1133">Transmembrane helix</keyword>
<feature type="region of interest" description="Disordered" evidence="3">
    <location>
        <begin position="316"/>
        <end position="389"/>
    </location>
</feature>
<dbReference type="GeneID" id="101894356"/>
<dbReference type="PANTHER" id="PTHR12236">
    <property type="entry name" value="STRUCTURAL CONTITUENT OF CUTICLE"/>
    <property type="match status" value="1"/>
</dbReference>
<reference evidence="6" key="1">
    <citation type="submission" date="2025-08" db="UniProtKB">
        <authorList>
            <consortium name="RefSeq"/>
        </authorList>
    </citation>
    <scope>IDENTIFICATION</scope>
    <source>
        <strain evidence="6">Aabys</strain>
        <tissue evidence="6">Whole body</tissue>
    </source>
</reference>
<dbReference type="InterPro" id="IPR000618">
    <property type="entry name" value="Insect_cuticle"/>
</dbReference>
<dbReference type="InterPro" id="IPR031311">
    <property type="entry name" value="CHIT_BIND_RR_consensus"/>
</dbReference>
<accession>A0A9J7IG78</accession>
<evidence type="ECO:0000256" key="1">
    <source>
        <dbReference type="ARBA" id="ARBA00022460"/>
    </source>
</evidence>
<organism evidence="5 6">
    <name type="scientific">Musca domestica</name>
    <name type="common">House fly</name>
    <dbReference type="NCBI Taxonomy" id="7370"/>
    <lineage>
        <taxon>Eukaryota</taxon>
        <taxon>Metazoa</taxon>
        <taxon>Ecdysozoa</taxon>
        <taxon>Arthropoda</taxon>
        <taxon>Hexapoda</taxon>
        <taxon>Insecta</taxon>
        <taxon>Pterygota</taxon>
        <taxon>Neoptera</taxon>
        <taxon>Endopterygota</taxon>
        <taxon>Diptera</taxon>
        <taxon>Brachycera</taxon>
        <taxon>Muscomorpha</taxon>
        <taxon>Muscoidea</taxon>
        <taxon>Muscidae</taxon>
        <taxon>Musca</taxon>
    </lineage>
</organism>
<dbReference type="Pfam" id="PF00379">
    <property type="entry name" value="Chitin_bind_4"/>
    <property type="match status" value="1"/>
</dbReference>
<dbReference type="OrthoDB" id="8195312at2759"/>
<dbReference type="InterPro" id="IPR051217">
    <property type="entry name" value="Insect_Cuticle_Struc_Prot"/>
</dbReference>
<evidence type="ECO:0000313" key="5">
    <source>
        <dbReference type="Proteomes" id="UP001652621"/>
    </source>
</evidence>
<keyword evidence="1 2" id="KW-0193">Cuticle</keyword>
<keyword evidence="4" id="KW-0472">Membrane</keyword>
<proteinExistence type="predicted"/>
<dbReference type="AlphaFoldDB" id="A0A9J7IG78"/>
<evidence type="ECO:0000256" key="2">
    <source>
        <dbReference type="PROSITE-ProRule" id="PRU00497"/>
    </source>
</evidence>
<feature type="compositionally biased region" description="Basic and acidic residues" evidence="3">
    <location>
        <begin position="374"/>
        <end position="383"/>
    </location>
</feature>
<dbReference type="PRINTS" id="PR00947">
    <property type="entry name" value="CUTICLE"/>
</dbReference>
<dbReference type="PROSITE" id="PS00233">
    <property type="entry name" value="CHIT_BIND_RR_1"/>
    <property type="match status" value="1"/>
</dbReference>
<dbReference type="PROSITE" id="PS51155">
    <property type="entry name" value="CHIT_BIND_RR_2"/>
    <property type="match status" value="1"/>
</dbReference>
<dbReference type="GO" id="GO:0042302">
    <property type="term" value="F:structural constituent of cuticle"/>
    <property type="evidence" value="ECO:0007669"/>
    <property type="project" value="UniProtKB-UniRule"/>
</dbReference>
<feature type="region of interest" description="Disordered" evidence="3">
    <location>
        <begin position="268"/>
        <end position="296"/>
    </location>
</feature>
<dbReference type="PANTHER" id="PTHR12236:SF86">
    <property type="entry name" value="CCP84AC-RELATED"/>
    <property type="match status" value="1"/>
</dbReference>
<evidence type="ECO:0000313" key="6">
    <source>
        <dbReference type="RefSeq" id="XP_019895009.1"/>
    </source>
</evidence>
<protein>
    <submittedName>
        <fullName evidence="6">Transcription initiation factor IIA subunit 1-like</fullName>
    </submittedName>
</protein>
<evidence type="ECO:0000256" key="4">
    <source>
        <dbReference type="SAM" id="Phobius"/>
    </source>
</evidence>
<dbReference type="KEGG" id="mde:101894356"/>
<sequence>MLIEKCKHISRSNNIQIKLKSGTISCRHSNSHGNLLHRFYDYLANYYAQHCDPTRHLHRHGHRDYYGRRMCYLSSLMAVVLGVILLPLPQRCNAVGYSYTRFRGPVSGPEHRIYVRNGVASSSLGTHDHHPDEESHLDYVAKPEYEFAYGVEDTQAHILHNRNEMRDGDAVKGVYSVVDPDGTLRVVRYTADDVNGFQAEVVRNGISAIHGQLQKDTPAPSHIPTDYNNHYGYNRYPSLNSYSADNYNNNYQNPGYYYPATVNHVTPPTTTTTISDNNYNNYQNYEDQNYEDPNANPEVNVEYVNVEDNGEYHPQYEVHEEQPSADDENVKDEGEKENNKGGGGKKKDYDDDEDDEDGDDDDYDDSEELEDYDEAVKNNKGSDESDEYY</sequence>
<dbReference type="VEuPathDB" id="VectorBase:MDOMA2_015584"/>
<feature type="compositionally biased region" description="Basic and acidic residues" evidence="3">
    <location>
        <begin position="331"/>
        <end position="349"/>
    </location>
</feature>
<gene>
    <name evidence="6" type="primary">LOC101894356</name>
</gene>
<feature type="compositionally biased region" description="Low complexity" evidence="3">
    <location>
        <begin position="268"/>
        <end position="287"/>
    </location>
</feature>
<feature type="transmembrane region" description="Helical" evidence="4">
    <location>
        <begin position="70"/>
        <end position="88"/>
    </location>
</feature>
<dbReference type="Proteomes" id="UP001652621">
    <property type="component" value="Unplaced"/>
</dbReference>
<keyword evidence="4" id="KW-0812">Transmembrane</keyword>
<dbReference type="GO" id="GO:0005615">
    <property type="term" value="C:extracellular space"/>
    <property type="evidence" value="ECO:0007669"/>
    <property type="project" value="TreeGrafter"/>
</dbReference>